<dbReference type="Pfam" id="PF01168">
    <property type="entry name" value="Ala_racemase_N"/>
    <property type="match status" value="1"/>
</dbReference>
<dbReference type="RefSeq" id="WP_092346424.1">
    <property type="nucleotide sequence ID" value="NZ_FNQN01000004.1"/>
</dbReference>
<dbReference type="GO" id="GO:0030170">
    <property type="term" value="F:pyridoxal phosphate binding"/>
    <property type="evidence" value="ECO:0007669"/>
    <property type="project" value="UniProtKB-UniRule"/>
</dbReference>
<dbReference type="CDD" id="cd00430">
    <property type="entry name" value="PLPDE_III_AR"/>
    <property type="match status" value="1"/>
</dbReference>
<dbReference type="NCBIfam" id="TIGR00492">
    <property type="entry name" value="alr"/>
    <property type="match status" value="1"/>
</dbReference>
<dbReference type="InterPro" id="IPR009006">
    <property type="entry name" value="Ala_racemase/Decarboxylase_C"/>
</dbReference>
<dbReference type="HAMAP" id="MF_01201">
    <property type="entry name" value="Ala_racemase"/>
    <property type="match status" value="1"/>
</dbReference>
<dbReference type="UniPathway" id="UPA00042">
    <property type="reaction ID" value="UER00497"/>
</dbReference>
<comment type="similarity">
    <text evidence="5">Belongs to the alanine racemase family.</text>
</comment>
<feature type="modified residue" description="N6-(pyridoxal phosphate)lysine" evidence="5 6">
    <location>
        <position position="39"/>
    </location>
</feature>
<keyword evidence="4 5" id="KW-0413">Isomerase</keyword>
<comment type="function">
    <text evidence="5">Catalyzes the interconversion of L-alanine and D-alanine. May also act on other amino acids.</text>
</comment>
<dbReference type="GO" id="GO:0008784">
    <property type="term" value="F:alanine racemase activity"/>
    <property type="evidence" value="ECO:0007669"/>
    <property type="project" value="UniProtKB-UniRule"/>
</dbReference>
<dbReference type="AlphaFoldDB" id="A0A1H3ZK69"/>
<dbReference type="GO" id="GO:0030632">
    <property type="term" value="P:D-alanine biosynthetic process"/>
    <property type="evidence" value="ECO:0007669"/>
    <property type="project" value="UniProtKB-UniRule"/>
</dbReference>
<dbReference type="OrthoDB" id="9813814at2"/>
<dbReference type="PRINTS" id="PR00992">
    <property type="entry name" value="ALARACEMASE"/>
</dbReference>
<reference evidence="9 10" key="1">
    <citation type="submission" date="2016-10" db="EMBL/GenBank/DDBJ databases">
        <authorList>
            <person name="de Groot N.N."/>
        </authorList>
    </citation>
    <scope>NUCLEOTIDE SEQUENCE [LARGE SCALE GENOMIC DNA]</scope>
    <source>
        <strain evidence="9 10">DSM 7343</strain>
    </source>
</reference>
<dbReference type="PANTHER" id="PTHR30511:SF0">
    <property type="entry name" value="ALANINE RACEMASE, CATABOLIC-RELATED"/>
    <property type="match status" value="1"/>
</dbReference>
<dbReference type="InterPro" id="IPR020622">
    <property type="entry name" value="Ala_racemase_pyridoxalP-BS"/>
</dbReference>
<evidence type="ECO:0000313" key="10">
    <source>
        <dbReference type="Proteomes" id="UP000199409"/>
    </source>
</evidence>
<dbReference type="Pfam" id="PF00842">
    <property type="entry name" value="Ala_racemase_C"/>
    <property type="match status" value="1"/>
</dbReference>
<evidence type="ECO:0000256" key="7">
    <source>
        <dbReference type="PIRSR" id="PIRSR600821-52"/>
    </source>
</evidence>
<dbReference type="SUPFAM" id="SSF50621">
    <property type="entry name" value="Alanine racemase C-terminal domain-like"/>
    <property type="match status" value="1"/>
</dbReference>
<dbReference type="Proteomes" id="UP000199409">
    <property type="component" value="Unassembled WGS sequence"/>
</dbReference>
<accession>A0A1H3ZK69</accession>
<keyword evidence="10" id="KW-1185">Reference proteome</keyword>
<dbReference type="InterPro" id="IPR000821">
    <property type="entry name" value="Ala_racemase"/>
</dbReference>
<dbReference type="PANTHER" id="PTHR30511">
    <property type="entry name" value="ALANINE RACEMASE"/>
    <property type="match status" value="1"/>
</dbReference>
<evidence type="ECO:0000256" key="2">
    <source>
        <dbReference type="ARBA" id="ARBA00001933"/>
    </source>
</evidence>
<evidence type="ECO:0000256" key="4">
    <source>
        <dbReference type="ARBA" id="ARBA00023235"/>
    </source>
</evidence>
<evidence type="ECO:0000256" key="6">
    <source>
        <dbReference type="PIRSR" id="PIRSR600821-50"/>
    </source>
</evidence>
<feature type="active site" description="Proton acceptor; specific for L-alanine" evidence="5">
    <location>
        <position position="266"/>
    </location>
</feature>
<comment type="cofactor">
    <cofactor evidence="2 5 6">
        <name>pyridoxal 5'-phosphate</name>
        <dbReference type="ChEBI" id="CHEBI:597326"/>
    </cofactor>
</comment>
<sequence length="376" mass="41318">MTYSARPTWVDIDLSALQHNLQQALNLCSSNQRVLAVVKADAYGHGAVQVTRALQRFGVRDFAVATLEEALELRQAGIGDNLLILGGCFPGQEAVFLEFNLMPILMDTATAARLNAEALRRKRQIKVHLKVDSGMGRVGFLPAQLQEFLPQLRQLDGLIIEGFMSHLACADELDSVVTHTQQDQFLMMLQMVRDAGLQPREVHLNNSAGLSAWGCPDCTLSRPGIILYGGLPSPAFSTRLDLQPVMHLRSCIAQLRSLPAGSGISYGHSYHAHDNMLIAVLPIGYADGYNRLFSNRGQGILRGQKVPVVGKVCMDWIMLDVSYVTGVEIGDCVTLLGSMDDISITGDGWAEQLNTIPYEVFCRIGNRIPRRYQSVP</sequence>
<feature type="binding site" evidence="5 7">
    <location>
        <position position="137"/>
    </location>
    <ligand>
        <name>substrate</name>
    </ligand>
</feature>
<dbReference type="STRING" id="37625.SAMN05660420_01563"/>
<feature type="active site" description="Proton acceptor; specific for D-alanine" evidence="5">
    <location>
        <position position="39"/>
    </location>
</feature>
<dbReference type="GO" id="GO:0005829">
    <property type="term" value="C:cytosol"/>
    <property type="evidence" value="ECO:0007669"/>
    <property type="project" value="TreeGrafter"/>
</dbReference>
<dbReference type="Gene3D" id="2.40.37.10">
    <property type="entry name" value="Lyase, Ornithine Decarboxylase, Chain A, domain 1"/>
    <property type="match status" value="1"/>
</dbReference>
<proteinExistence type="inferred from homology"/>
<dbReference type="SMART" id="SM01005">
    <property type="entry name" value="Ala_racemase_C"/>
    <property type="match status" value="1"/>
</dbReference>
<dbReference type="InterPro" id="IPR029066">
    <property type="entry name" value="PLP-binding_barrel"/>
</dbReference>
<dbReference type="EC" id="5.1.1.1" evidence="5"/>
<evidence type="ECO:0000256" key="1">
    <source>
        <dbReference type="ARBA" id="ARBA00000316"/>
    </source>
</evidence>
<evidence type="ECO:0000256" key="5">
    <source>
        <dbReference type="HAMAP-Rule" id="MF_01201"/>
    </source>
</evidence>
<evidence type="ECO:0000259" key="8">
    <source>
        <dbReference type="SMART" id="SM01005"/>
    </source>
</evidence>
<protein>
    <recommendedName>
        <fullName evidence="5">Alanine racemase</fullName>
        <ecNumber evidence="5">5.1.1.1</ecNumber>
    </recommendedName>
</protein>
<dbReference type="FunFam" id="3.20.20.10:FF:000002">
    <property type="entry name" value="Alanine racemase"/>
    <property type="match status" value="1"/>
</dbReference>
<dbReference type="Gene3D" id="3.20.20.10">
    <property type="entry name" value="Alanine racemase"/>
    <property type="match status" value="1"/>
</dbReference>
<dbReference type="InterPro" id="IPR001608">
    <property type="entry name" value="Ala_racemase_N"/>
</dbReference>
<dbReference type="InterPro" id="IPR011079">
    <property type="entry name" value="Ala_racemase_C"/>
</dbReference>
<name>A0A1H3ZK69_9BACT</name>
<feature type="domain" description="Alanine racemase C-terminal" evidence="8">
    <location>
        <begin position="245"/>
        <end position="373"/>
    </location>
</feature>
<dbReference type="PROSITE" id="PS00395">
    <property type="entry name" value="ALANINE_RACEMASE"/>
    <property type="match status" value="1"/>
</dbReference>
<comment type="catalytic activity">
    <reaction evidence="1 5">
        <text>L-alanine = D-alanine</text>
        <dbReference type="Rhea" id="RHEA:20249"/>
        <dbReference type="ChEBI" id="CHEBI:57416"/>
        <dbReference type="ChEBI" id="CHEBI:57972"/>
        <dbReference type="EC" id="5.1.1.1"/>
    </reaction>
</comment>
<comment type="pathway">
    <text evidence="5">Amino-acid biosynthesis; D-alanine biosynthesis; D-alanine from L-alanine: step 1/1.</text>
</comment>
<evidence type="ECO:0000256" key="3">
    <source>
        <dbReference type="ARBA" id="ARBA00022898"/>
    </source>
</evidence>
<feature type="binding site" evidence="5 7">
    <location>
        <position position="314"/>
    </location>
    <ligand>
        <name>substrate</name>
    </ligand>
</feature>
<keyword evidence="3 5" id="KW-0663">Pyridoxal phosphate</keyword>
<gene>
    <name evidence="9" type="ORF">SAMN05660420_01563</name>
</gene>
<dbReference type="SUPFAM" id="SSF51419">
    <property type="entry name" value="PLP-binding barrel"/>
    <property type="match status" value="1"/>
</dbReference>
<organism evidence="9 10">
    <name type="scientific">Desulfuromusa kysingii</name>
    <dbReference type="NCBI Taxonomy" id="37625"/>
    <lineage>
        <taxon>Bacteria</taxon>
        <taxon>Pseudomonadati</taxon>
        <taxon>Thermodesulfobacteriota</taxon>
        <taxon>Desulfuromonadia</taxon>
        <taxon>Desulfuromonadales</taxon>
        <taxon>Geopsychrobacteraceae</taxon>
        <taxon>Desulfuromusa</taxon>
    </lineage>
</organism>
<dbReference type="EMBL" id="FNQN01000004">
    <property type="protein sequence ID" value="SEA24169.1"/>
    <property type="molecule type" value="Genomic_DNA"/>
</dbReference>
<evidence type="ECO:0000313" key="9">
    <source>
        <dbReference type="EMBL" id="SEA24169.1"/>
    </source>
</evidence>